<dbReference type="AlphaFoldDB" id="A0A427AQY3"/>
<comment type="caution">
    <text evidence="2">The sequence shown here is derived from an EMBL/GenBank/DDBJ whole genome shotgun (WGS) entry which is preliminary data.</text>
</comment>
<feature type="compositionally biased region" description="Basic and acidic residues" evidence="1">
    <location>
        <begin position="1"/>
        <end position="10"/>
    </location>
</feature>
<proteinExistence type="predicted"/>
<gene>
    <name evidence="2" type="ORF">B296_00011646</name>
</gene>
<feature type="compositionally biased region" description="Basic residues" evidence="1">
    <location>
        <begin position="11"/>
        <end position="26"/>
    </location>
</feature>
<protein>
    <submittedName>
        <fullName evidence="2">Uncharacterized protein</fullName>
    </submittedName>
</protein>
<evidence type="ECO:0000256" key="1">
    <source>
        <dbReference type="SAM" id="MobiDB-lite"/>
    </source>
</evidence>
<name>A0A427AQY3_ENSVE</name>
<evidence type="ECO:0000313" key="2">
    <source>
        <dbReference type="EMBL" id="RRT78641.1"/>
    </source>
</evidence>
<feature type="region of interest" description="Disordered" evidence="1">
    <location>
        <begin position="1"/>
        <end position="33"/>
    </location>
</feature>
<accession>A0A427AQY3</accession>
<dbReference type="Proteomes" id="UP000287651">
    <property type="component" value="Unassembled WGS sequence"/>
</dbReference>
<reference evidence="2 3" key="1">
    <citation type="journal article" date="2014" name="Agronomy (Basel)">
        <title>A Draft Genome Sequence for Ensete ventricosum, the Drought-Tolerant Tree Against Hunger.</title>
        <authorList>
            <person name="Harrison J."/>
            <person name="Moore K.A."/>
            <person name="Paszkiewicz K."/>
            <person name="Jones T."/>
            <person name="Grant M."/>
            <person name="Ambacheew D."/>
            <person name="Muzemil S."/>
            <person name="Studholme D.J."/>
        </authorList>
    </citation>
    <scope>NUCLEOTIDE SEQUENCE [LARGE SCALE GENOMIC DNA]</scope>
</reference>
<organism evidence="2 3">
    <name type="scientific">Ensete ventricosum</name>
    <name type="common">Abyssinian banana</name>
    <name type="synonym">Musa ensete</name>
    <dbReference type="NCBI Taxonomy" id="4639"/>
    <lineage>
        <taxon>Eukaryota</taxon>
        <taxon>Viridiplantae</taxon>
        <taxon>Streptophyta</taxon>
        <taxon>Embryophyta</taxon>
        <taxon>Tracheophyta</taxon>
        <taxon>Spermatophyta</taxon>
        <taxon>Magnoliopsida</taxon>
        <taxon>Liliopsida</taxon>
        <taxon>Zingiberales</taxon>
        <taxon>Musaceae</taxon>
        <taxon>Ensete</taxon>
    </lineage>
</organism>
<sequence>MKPRGRAEAKRKPRGSQRTCTGRRRGRPEGDSAVMENQRLRVLGAWRGMPPFLLKSCNEHVWLDLCILL</sequence>
<evidence type="ECO:0000313" key="3">
    <source>
        <dbReference type="Proteomes" id="UP000287651"/>
    </source>
</evidence>
<dbReference type="EMBL" id="AMZH03001623">
    <property type="protein sequence ID" value="RRT78641.1"/>
    <property type="molecule type" value="Genomic_DNA"/>
</dbReference>